<dbReference type="SMART" id="SM00355">
    <property type="entry name" value="ZnF_C2H2"/>
    <property type="match status" value="9"/>
</dbReference>
<feature type="domain" description="C2H2-type" evidence="9">
    <location>
        <begin position="159"/>
        <end position="187"/>
    </location>
</feature>
<feature type="domain" description="C2H2-type" evidence="9">
    <location>
        <begin position="131"/>
        <end position="158"/>
    </location>
</feature>
<dbReference type="VEuPathDB" id="VectorBase:LLONM1_002553"/>
<evidence type="ECO:0000313" key="10">
    <source>
        <dbReference type="EnsemblMetazoa" id="LLOJ004114-PA"/>
    </source>
</evidence>
<feature type="domain" description="C2H2-type" evidence="9">
    <location>
        <begin position="295"/>
        <end position="322"/>
    </location>
</feature>
<dbReference type="Gene3D" id="3.30.160.60">
    <property type="entry name" value="Classic Zinc Finger"/>
    <property type="match status" value="7"/>
</dbReference>
<feature type="compositionally biased region" description="Basic residues" evidence="8">
    <location>
        <begin position="415"/>
        <end position="427"/>
    </location>
</feature>
<sequence length="465" mass="54617">MNKIKQELDDDGEEFNLKKVKKERPDYLYPMDIDDPLASPKHEEEEDEEEEDEQMEEELTSVIKIEVTPIEAPEWSGDEHDAQDGHVDAAGETKSRSRALKYPCMECEMAFTSKYALKMHFRIHNEALGDYICATCQRRFKTSKTLKHHMRFHTGENLHACHICDRKFTMRNHMLRHLQHVHAEGKAEKKSWMCPQCGKECNTKFAYERHLTVHTDVRNIECTIYGPVCCTICNELYENLEVLKCHVRIHPVVRNYECDICGTKFFEKQGMIKHIKAIHMGMKQPQKVYKEEDLISCAECERKFKTRRSYELHVSSHSDARPFGCKMCSKTFKRKKDVRSHMAIHRDKRITHPCEHCGMKFTWKSNMRRHVQDVHLKPMQEGSEIHVKKEEIKEEVIEVKDEIDPIAEEGNGGKSLKKEKKAKKEKGSKKEKEAKKDKKVSKKEKKLENKEKKSKKRKSKKSEEA</sequence>
<dbReference type="EnsemblMetazoa" id="LLOJ004114-RA">
    <property type="protein sequence ID" value="LLOJ004114-PA"/>
    <property type="gene ID" value="LLOJ004114"/>
</dbReference>
<feature type="domain" description="C2H2-type" evidence="9">
    <location>
        <begin position="256"/>
        <end position="284"/>
    </location>
</feature>
<evidence type="ECO:0000256" key="8">
    <source>
        <dbReference type="SAM" id="MobiDB-lite"/>
    </source>
</evidence>
<dbReference type="PANTHER" id="PTHR16515:SF66">
    <property type="entry name" value="C2H2-TYPE DOMAIN-CONTAINING PROTEIN"/>
    <property type="match status" value="1"/>
</dbReference>
<keyword evidence="5" id="KW-0862">Zinc</keyword>
<dbReference type="InterPro" id="IPR050331">
    <property type="entry name" value="Zinc_finger"/>
</dbReference>
<dbReference type="SUPFAM" id="SSF57667">
    <property type="entry name" value="beta-beta-alpha zinc fingers"/>
    <property type="match status" value="6"/>
</dbReference>
<dbReference type="VEuPathDB" id="VectorBase:LLOJ004114"/>
<dbReference type="PROSITE" id="PS00028">
    <property type="entry name" value="ZINC_FINGER_C2H2_1"/>
    <property type="match status" value="8"/>
</dbReference>
<dbReference type="GO" id="GO:0005634">
    <property type="term" value="C:nucleus"/>
    <property type="evidence" value="ECO:0007669"/>
    <property type="project" value="UniProtKB-SubCell"/>
</dbReference>
<evidence type="ECO:0000256" key="1">
    <source>
        <dbReference type="ARBA" id="ARBA00004123"/>
    </source>
</evidence>
<dbReference type="GO" id="GO:0010468">
    <property type="term" value="P:regulation of gene expression"/>
    <property type="evidence" value="ECO:0007669"/>
    <property type="project" value="TreeGrafter"/>
</dbReference>
<dbReference type="EMBL" id="AJWK01013041">
    <property type="status" value="NOT_ANNOTATED_CDS"/>
    <property type="molecule type" value="Genomic_DNA"/>
</dbReference>
<dbReference type="GO" id="GO:0008270">
    <property type="term" value="F:zinc ion binding"/>
    <property type="evidence" value="ECO:0007669"/>
    <property type="project" value="UniProtKB-KW"/>
</dbReference>
<reference evidence="10" key="1">
    <citation type="submission" date="2020-05" db="UniProtKB">
        <authorList>
            <consortium name="EnsemblMetazoa"/>
        </authorList>
    </citation>
    <scope>IDENTIFICATION</scope>
    <source>
        <strain evidence="10">Jacobina</strain>
    </source>
</reference>
<feature type="region of interest" description="Disordered" evidence="8">
    <location>
        <begin position="1"/>
        <end position="58"/>
    </location>
</feature>
<dbReference type="PROSITE" id="PS50157">
    <property type="entry name" value="ZINC_FINGER_C2H2_2"/>
    <property type="match status" value="8"/>
</dbReference>
<keyword evidence="11" id="KW-1185">Reference proteome</keyword>
<dbReference type="InterPro" id="IPR013087">
    <property type="entry name" value="Znf_C2H2_type"/>
</dbReference>
<evidence type="ECO:0000259" key="9">
    <source>
        <dbReference type="PROSITE" id="PS50157"/>
    </source>
</evidence>
<organism evidence="10 11">
    <name type="scientific">Lutzomyia longipalpis</name>
    <name type="common">Sand fly</name>
    <dbReference type="NCBI Taxonomy" id="7200"/>
    <lineage>
        <taxon>Eukaryota</taxon>
        <taxon>Metazoa</taxon>
        <taxon>Ecdysozoa</taxon>
        <taxon>Arthropoda</taxon>
        <taxon>Hexapoda</taxon>
        <taxon>Insecta</taxon>
        <taxon>Pterygota</taxon>
        <taxon>Neoptera</taxon>
        <taxon>Endopterygota</taxon>
        <taxon>Diptera</taxon>
        <taxon>Nematocera</taxon>
        <taxon>Psychodoidea</taxon>
        <taxon>Psychodidae</taxon>
        <taxon>Lutzomyia</taxon>
        <taxon>Lutzomyia</taxon>
    </lineage>
</organism>
<feature type="region of interest" description="Disordered" evidence="8">
    <location>
        <begin position="403"/>
        <end position="465"/>
    </location>
</feature>
<dbReference type="PANTHER" id="PTHR16515">
    <property type="entry name" value="PR DOMAIN ZINC FINGER PROTEIN"/>
    <property type="match status" value="1"/>
</dbReference>
<evidence type="ECO:0000256" key="5">
    <source>
        <dbReference type="ARBA" id="ARBA00022833"/>
    </source>
</evidence>
<feature type="compositionally biased region" description="Acidic residues" evidence="8">
    <location>
        <begin position="44"/>
        <end position="58"/>
    </location>
</feature>
<dbReference type="Proteomes" id="UP000092461">
    <property type="component" value="Unassembled WGS sequence"/>
</dbReference>
<feature type="domain" description="C2H2-type" evidence="9">
    <location>
        <begin position="352"/>
        <end position="380"/>
    </location>
</feature>
<dbReference type="InterPro" id="IPR036236">
    <property type="entry name" value="Znf_C2H2_sf"/>
</dbReference>
<feature type="compositionally biased region" description="Basic residues" evidence="8">
    <location>
        <begin position="452"/>
        <end position="465"/>
    </location>
</feature>
<feature type="domain" description="C2H2-type" evidence="9">
    <location>
        <begin position="102"/>
        <end position="124"/>
    </location>
</feature>
<evidence type="ECO:0000256" key="7">
    <source>
        <dbReference type="PROSITE-ProRule" id="PRU00042"/>
    </source>
</evidence>
<keyword evidence="3" id="KW-0677">Repeat</keyword>
<proteinExistence type="predicted"/>
<keyword evidence="6" id="KW-0539">Nucleus</keyword>
<evidence type="ECO:0000256" key="4">
    <source>
        <dbReference type="ARBA" id="ARBA00022771"/>
    </source>
</evidence>
<evidence type="ECO:0000256" key="6">
    <source>
        <dbReference type="ARBA" id="ARBA00023242"/>
    </source>
</evidence>
<evidence type="ECO:0000313" key="11">
    <source>
        <dbReference type="Proteomes" id="UP000092461"/>
    </source>
</evidence>
<comment type="subcellular location">
    <subcellularLocation>
        <location evidence="1">Nucleus</location>
    </subcellularLocation>
</comment>
<dbReference type="Pfam" id="PF00096">
    <property type="entry name" value="zf-C2H2"/>
    <property type="match status" value="4"/>
</dbReference>
<name>A0A1B0CI52_LUTLO</name>
<keyword evidence="4 7" id="KW-0863">Zinc-finger</keyword>
<evidence type="ECO:0000256" key="3">
    <source>
        <dbReference type="ARBA" id="ARBA00022737"/>
    </source>
</evidence>
<feature type="domain" description="C2H2-type" evidence="9">
    <location>
        <begin position="323"/>
        <end position="350"/>
    </location>
</feature>
<accession>A0A1B0CI52</accession>
<protein>
    <recommendedName>
        <fullName evidence="9">C2H2-type domain-containing protein</fullName>
    </recommendedName>
</protein>
<dbReference type="AlphaFoldDB" id="A0A1B0CI52"/>
<feature type="domain" description="C2H2-type" evidence="9">
    <location>
        <begin position="192"/>
        <end position="219"/>
    </location>
</feature>
<dbReference type="FunFam" id="3.30.160.60:FF:000072">
    <property type="entry name" value="zinc finger protein 143 isoform X1"/>
    <property type="match status" value="1"/>
</dbReference>
<evidence type="ECO:0000256" key="2">
    <source>
        <dbReference type="ARBA" id="ARBA00022723"/>
    </source>
</evidence>
<keyword evidence="2" id="KW-0479">Metal-binding</keyword>